<accession>A0A177B1E4</accession>
<keyword evidence="2" id="KW-1185">Reference proteome</keyword>
<protein>
    <submittedName>
        <fullName evidence="1">Uncharacterized protein</fullName>
    </submittedName>
</protein>
<dbReference type="EMBL" id="LWCA01000516">
    <property type="protein sequence ID" value="OAF68088.1"/>
    <property type="molecule type" value="Genomic_DNA"/>
</dbReference>
<evidence type="ECO:0000313" key="1">
    <source>
        <dbReference type="EMBL" id="OAF68088.1"/>
    </source>
</evidence>
<sequence>MELAKPTFVNFIIPEYVAHTYHDPTDLDWTRFYVDVDNFSFFNATSSFCEEFILTLTSSLCPVDYIYAKYQGLCDYGATEMHVKNPFYVMDTFENAAFISILGITYICSIESYIGQDQELGVVILITILNIEY</sequence>
<dbReference type="Proteomes" id="UP000078046">
    <property type="component" value="Unassembled WGS sequence"/>
</dbReference>
<evidence type="ECO:0000313" key="2">
    <source>
        <dbReference type="Proteomes" id="UP000078046"/>
    </source>
</evidence>
<proteinExistence type="predicted"/>
<organism evidence="1 2">
    <name type="scientific">Intoshia linei</name>
    <dbReference type="NCBI Taxonomy" id="1819745"/>
    <lineage>
        <taxon>Eukaryota</taxon>
        <taxon>Metazoa</taxon>
        <taxon>Spiralia</taxon>
        <taxon>Lophotrochozoa</taxon>
        <taxon>Mesozoa</taxon>
        <taxon>Orthonectida</taxon>
        <taxon>Rhopaluridae</taxon>
        <taxon>Intoshia</taxon>
    </lineage>
</organism>
<gene>
    <name evidence="1" type="ORF">A3Q56_04154</name>
</gene>
<name>A0A177B1E4_9BILA</name>
<comment type="caution">
    <text evidence="1">The sequence shown here is derived from an EMBL/GenBank/DDBJ whole genome shotgun (WGS) entry which is preliminary data.</text>
</comment>
<reference evidence="1 2" key="1">
    <citation type="submission" date="2016-04" db="EMBL/GenBank/DDBJ databases">
        <title>The genome of Intoshia linei affirms orthonectids as highly simplified spiralians.</title>
        <authorList>
            <person name="Mikhailov K.V."/>
            <person name="Slusarev G.S."/>
            <person name="Nikitin M.A."/>
            <person name="Logacheva M.D."/>
            <person name="Penin A."/>
            <person name="Aleoshin V."/>
            <person name="Panchin Y.V."/>
        </authorList>
    </citation>
    <scope>NUCLEOTIDE SEQUENCE [LARGE SCALE GENOMIC DNA]</scope>
    <source>
        <strain evidence="1">Intl2013</strain>
        <tissue evidence="1">Whole animal</tissue>
    </source>
</reference>
<dbReference type="AlphaFoldDB" id="A0A177B1E4"/>